<evidence type="ECO:0000313" key="1">
    <source>
        <dbReference type="EMBL" id="CEG56125.1"/>
    </source>
</evidence>
<name>A0A098G3R4_9GAMM</name>
<reference evidence="2" key="1">
    <citation type="submission" date="2014-09" db="EMBL/GenBank/DDBJ databases">
        <authorList>
            <person name="Gomez-Valero L."/>
        </authorList>
    </citation>
    <scope>NUCLEOTIDE SEQUENCE [LARGE SCALE GENOMIC DNA]</scope>
    <source>
        <strain evidence="2">ATCC700992</strain>
    </source>
</reference>
<evidence type="ECO:0000313" key="2">
    <source>
        <dbReference type="Proteomes" id="UP000032430"/>
    </source>
</evidence>
<organism evidence="1 2">
    <name type="scientific">Legionella fallonii LLAP-10</name>
    <dbReference type="NCBI Taxonomy" id="1212491"/>
    <lineage>
        <taxon>Bacteria</taxon>
        <taxon>Pseudomonadati</taxon>
        <taxon>Pseudomonadota</taxon>
        <taxon>Gammaproteobacteria</taxon>
        <taxon>Legionellales</taxon>
        <taxon>Legionellaceae</taxon>
        <taxon>Legionella</taxon>
    </lineage>
</organism>
<accession>A0A098G3R4</accession>
<dbReference type="HOGENOM" id="CLU_3044843_0_0_6"/>
<keyword evidence="2" id="KW-1185">Reference proteome</keyword>
<dbReference type="EMBL" id="LN614827">
    <property type="protein sequence ID" value="CEG56125.1"/>
    <property type="molecule type" value="Genomic_DNA"/>
</dbReference>
<proteinExistence type="predicted"/>
<gene>
    <name evidence="1" type="ORF">LFA_0675</name>
</gene>
<dbReference type="KEGG" id="lfa:LFA_0675"/>
<sequence>MQGTKESINSLKLVECGRQGVADTKSLIFQRVIFLRFIDNHIIKLYDDLSSGIY</sequence>
<protein>
    <submittedName>
        <fullName evidence="1">Uncharacterized protein</fullName>
    </submittedName>
</protein>
<dbReference type="Proteomes" id="UP000032430">
    <property type="component" value="Chromosome I"/>
</dbReference>
<dbReference type="AlphaFoldDB" id="A0A098G3R4"/>
<dbReference type="STRING" id="1212491.LFA_0675"/>